<evidence type="ECO:0000313" key="4">
    <source>
        <dbReference type="Proteomes" id="UP000025241"/>
    </source>
</evidence>
<dbReference type="Proteomes" id="UP000025241">
    <property type="component" value="Chromosome I"/>
</dbReference>
<dbReference type="PANTHER" id="PTHR38037:SF2">
    <property type="entry name" value="ATP-DEPENDENT ZINC PROTEASE DOMAIN-CONTAINING PROTEIN-RELATED"/>
    <property type="match status" value="1"/>
</dbReference>
<dbReference type="PATRIC" id="fig|1301098.3.peg.502"/>
<reference evidence="3 4" key="1">
    <citation type="submission" date="2013-03" db="EMBL/GenBank/DDBJ databases">
        <authorList>
            <person name="Linke B."/>
        </authorList>
    </citation>
    <scope>NUCLEOTIDE SEQUENCE [LARGE SCALE GENOMIC DNA]</scope>
    <source>
        <strain evidence="3 4">B13</strain>
    </source>
</reference>
<dbReference type="eggNOG" id="COG4067">
    <property type="taxonomic scope" value="Bacteria"/>
</dbReference>
<dbReference type="InterPro" id="IPR021109">
    <property type="entry name" value="Peptidase_aspartic_dom_sf"/>
</dbReference>
<dbReference type="KEGG" id="pkc:PKB_0489"/>
<dbReference type="Pfam" id="PF05618">
    <property type="entry name" value="Zn_protease"/>
    <property type="match status" value="1"/>
</dbReference>
<evidence type="ECO:0000256" key="1">
    <source>
        <dbReference type="SAM" id="SignalP"/>
    </source>
</evidence>
<dbReference type="Gene3D" id="2.40.70.10">
    <property type="entry name" value="Acid Proteases"/>
    <property type="match status" value="1"/>
</dbReference>
<evidence type="ECO:0000313" key="3">
    <source>
        <dbReference type="EMBL" id="CDF81867.1"/>
    </source>
</evidence>
<proteinExistence type="predicted"/>
<keyword evidence="1" id="KW-0732">Signal</keyword>
<feature type="domain" description="Retropepsin-like aspartic endopeptidase" evidence="2">
    <location>
        <begin position="25"/>
        <end position="165"/>
    </location>
</feature>
<dbReference type="InterPro" id="IPR008503">
    <property type="entry name" value="Asp_endopeptidase"/>
</dbReference>
<feature type="chain" id="PRO_5001529881" description="Retropepsin-like aspartic endopeptidase domain-containing protein" evidence="1">
    <location>
        <begin position="20"/>
        <end position="171"/>
    </location>
</feature>
<dbReference type="STRING" id="1301098.PKB_0489"/>
<dbReference type="SUPFAM" id="SSF50630">
    <property type="entry name" value="Acid proteases"/>
    <property type="match status" value="1"/>
</dbReference>
<gene>
    <name evidence="3" type="ORF">PKB_0489</name>
</gene>
<dbReference type="PANTHER" id="PTHR38037">
    <property type="entry name" value="ZN_PROTEASE DOMAIN-CONTAINING PROTEIN"/>
    <property type="match status" value="1"/>
</dbReference>
<dbReference type="EMBL" id="HG322950">
    <property type="protein sequence ID" value="CDF81867.1"/>
    <property type="molecule type" value="Genomic_DNA"/>
</dbReference>
<feature type="signal peptide" evidence="1">
    <location>
        <begin position="1"/>
        <end position="19"/>
    </location>
</feature>
<dbReference type="OrthoDB" id="8546610at2"/>
<dbReference type="HOGENOM" id="CLU_099424_0_0_6"/>
<name>A0A024HBH8_PSEKB</name>
<accession>A0A024HBH8</accession>
<organism evidence="3 4">
    <name type="scientific">Pseudomonas knackmussii (strain DSM 6978 / CCUG 54928 / LMG 23759 / B13)</name>
    <dbReference type="NCBI Taxonomy" id="1301098"/>
    <lineage>
        <taxon>Bacteria</taxon>
        <taxon>Pseudomonadati</taxon>
        <taxon>Pseudomonadota</taxon>
        <taxon>Gammaproteobacteria</taxon>
        <taxon>Pseudomonadales</taxon>
        <taxon>Pseudomonadaceae</taxon>
        <taxon>Pseudomonas</taxon>
    </lineage>
</organism>
<sequence>MKRVLALISLLALPGLVLAAEPKLYGRYEWVGLPELDRTLQAKMDTGAYTSSLSAKDIERFQRDGEDWVRFRLATKEGGDAVFEHKLARISKIKNRAGDDEEDAQPSLSERPVILLPVCLGGDQQVIEVNLTDRSNFTYPFLMGAKGLRKFHVAVDPGERFAAGKPNCSGS</sequence>
<reference evidence="3 4" key="2">
    <citation type="submission" date="2014-05" db="EMBL/GenBank/DDBJ databases">
        <title>Genome sequence of the 3-chlorobenzoate degrading bacterium Pseudomonas knackmussii B13 shows multiple evidence for horizontal gene transfer.</title>
        <authorList>
            <person name="Miyazaki R."/>
            <person name="Bertelli C."/>
            <person name="Falquet L."/>
            <person name="Robinson-Rechavi M."/>
            <person name="Gharib W."/>
            <person name="Roy S."/>
            <person name="Van der Meer J.R."/>
        </authorList>
    </citation>
    <scope>NUCLEOTIDE SEQUENCE [LARGE SCALE GENOMIC DNA]</scope>
    <source>
        <strain evidence="3 4">B13</strain>
    </source>
</reference>
<keyword evidence="4" id="KW-1185">Reference proteome</keyword>
<dbReference type="AlphaFoldDB" id="A0A024HBH8"/>
<evidence type="ECO:0000259" key="2">
    <source>
        <dbReference type="Pfam" id="PF05618"/>
    </source>
</evidence>
<dbReference type="RefSeq" id="WP_043248739.1">
    <property type="nucleotide sequence ID" value="NZ_HG322950.1"/>
</dbReference>
<protein>
    <recommendedName>
        <fullName evidence="2">Retropepsin-like aspartic endopeptidase domain-containing protein</fullName>
    </recommendedName>
</protein>